<dbReference type="AlphaFoldDB" id="A0A0F9W1T2"/>
<organism evidence="2">
    <name type="scientific">marine sediment metagenome</name>
    <dbReference type="NCBI Taxonomy" id="412755"/>
    <lineage>
        <taxon>unclassified sequences</taxon>
        <taxon>metagenomes</taxon>
        <taxon>ecological metagenomes</taxon>
    </lineage>
</organism>
<dbReference type="Pfam" id="PF20247">
    <property type="entry name" value="DUF6602"/>
    <property type="match status" value="1"/>
</dbReference>
<gene>
    <name evidence="2" type="ORF">LCGC14_0415050</name>
</gene>
<comment type="caution">
    <text evidence="2">The sequence shown here is derived from an EMBL/GenBank/DDBJ whole genome shotgun (WGS) entry which is preliminary data.</text>
</comment>
<protein>
    <recommendedName>
        <fullName evidence="1">DUF6602 domain-containing protein</fullName>
    </recommendedName>
</protein>
<evidence type="ECO:0000313" key="2">
    <source>
        <dbReference type="EMBL" id="KKN72023.1"/>
    </source>
</evidence>
<accession>A0A0F9W1T2</accession>
<dbReference type="InterPro" id="IPR046537">
    <property type="entry name" value="DUF6602"/>
</dbReference>
<dbReference type="CDD" id="cd21173">
    <property type="entry name" value="NucC-like"/>
    <property type="match status" value="1"/>
</dbReference>
<name>A0A0F9W1T2_9ZZZZ</name>
<reference evidence="2" key="1">
    <citation type="journal article" date="2015" name="Nature">
        <title>Complex archaea that bridge the gap between prokaryotes and eukaryotes.</title>
        <authorList>
            <person name="Spang A."/>
            <person name="Saw J.H."/>
            <person name="Jorgensen S.L."/>
            <person name="Zaremba-Niedzwiedzka K."/>
            <person name="Martijn J."/>
            <person name="Lind A.E."/>
            <person name="van Eijk R."/>
            <person name="Schleper C."/>
            <person name="Guy L."/>
            <person name="Ettema T.J."/>
        </authorList>
    </citation>
    <scope>NUCLEOTIDE SEQUENCE</scope>
</reference>
<dbReference type="EMBL" id="LAZR01000371">
    <property type="protein sequence ID" value="KKN72023.1"/>
    <property type="molecule type" value="Genomic_DNA"/>
</dbReference>
<feature type="domain" description="DUF6602" evidence="1">
    <location>
        <begin position="31"/>
        <end position="130"/>
    </location>
</feature>
<proteinExistence type="predicted"/>
<evidence type="ECO:0000259" key="1">
    <source>
        <dbReference type="Pfam" id="PF20247"/>
    </source>
</evidence>
<sequence length="401" mass="47698">MSNNLRNHFWQLIYEKYENIIEKINRISDSMDEVGEDNEESVIKLIRDFLPLKYKVEQRKRILSKLGKPSSQHDIIIWNQNKHPPIFSENLKTNFRYFLIEMVGACIEVKTTLNKKKLEEAMKKIRDFRRDMLDGIHATYFYGPKRGYHEPLYCIFALDTKWKKFSTIIRNIENLIKINDIKPHERFDYLFILKKGIIVQWAIPELLNNPEEEQVNPDSVHASRNIFYFPFFRLNITGGNAEEELPKEAPIIMPYDKTQLYRAPAMKQFIQFFPSMLINENYGLDNTSKHELRFIISQFIPKEEAIKFINLDVERQKIFTHIYKLYEQQKVFTHINISPLTMNTIINISYKDQIIALRKFLSTLCKALQDRKYIPAGNVIDDSYYELFMTTELISQSCSEF</sequence>